<evidence type="ECO:0000259" key="9">
    <source>
        <dbReference type="PROSITE" id="PS51084"/>
    </source>
</evidence>
<feature type="region of interest" description="Disordered" evidence="8">
    <location>
        <begin position="104"/>
        <end position="133"/>
    </location>
</feature>
<dbReference type="GO" id="GO:0000166">
    <property type="term" value="F:nucleotide binding"/>
    <property type="evidence" value="ECO:0007669"/>
    <property type="project" value="UniProtKB-KW"/>
</dbReference>
<reference evidence="10" key="3">
    <citation type="submission" date="2025-09" db="UniProtKB">
        <authorList>
            <consortium name="Ensembl"/>
        </authorList>
    </citation>
    <scope>IDENTIFICATION</scope>
</reference>
<dbReference type="AlphaFoldDB" id="A0A803T4M1"/>
<dbReference type="Proteomes" id="UP000001646">
    <property type="component" value="Chromosome 1"/>
</dbReference>
<dbReference type="InterPro" id="IPR036265">
    <property type="entry name" value="HIT-like_sf"/>
</dbReference>
<evidence type="ECO:0000313" key="11">
    <source>
        <dbReference type="Proteomes" id="UP000001646"/>
    </source>
</evidence>
<dbReference type="PANTHER" id="PTHR12486:SF5">
    <property type="entry name" value="ADENOSINE 5'-MONOPHOSPHORAMIDASE HINT3"/>
    <property type="match status" value="1"/>
</dbReference>
<proteinExistence type="inferred from homology"/>
<feature type="domain" description="HIT" evidence="9">
    <location>
        <begin position="146"/>
        <end position="257"/>
    </location>
</feature>
<accession>A0A803T4M1</accession>
<dbReference type="Ensembl" id="ENSACAT00000053988.1">
    <property type="protein sequence ID" value="ENSACAP00000030161.1"/>
    <property type="gene ID" value="ENSACAG00000035755.1"/>
</dbReference>
<reference evidence="10" key="2">
    <citation type="submission" date="2025-08" db="UniProtKB">
        <authorList>
            <consortium name="Ensembl"/>
        </authorList>
    </citation>
    <scope>IDENTIFICATION</scope>
</reference>
<sequence>MWAKRQERMLLEHGHTARKIHTNPVILAMKAFDNTLPPFCLHLMNQQEGKAARVPFLFLPLGVAAGKGPQGRGALCWALGGRALCCFAFPPSLASFLQAHSMAGEEGGSSGSSPAAEPSPGAAGGAAGGEGGAGGGGSSGYDGKCVFCRISHGEEGGTELLPCEHEDLVCFRDIRPGAPHHYLVVPKNHIGNCKTLKSEHIPLVERMMAAGKAILQRNKFTDLNDIRMGFHWPPFCSIAHLHLHVLAPASQLGFLSRMIYRINSYWFITAEQLMERLTSESATS</sequence>
<dbReference type="PROSITE" id="PS51084">
    <property type="entry name" value="HIT_2"/>
    <property type="match status" value="1"/>
</dbReference>
<dbReference type="CDD" id="cd01278">
    <property type="entry name" value="aprataxin_related"/>
    <property type="match status" value="1"/>
</dbReference>
<dbReference type="PANTHER" id="PTHR12486">
    <property type="entry name" value="APRATAXIN-RELATED"/>
    <property type="match status" value="1"/>
</dbReference>
<comment type="catalytic activity">
    <reaction evidence="3">
        <text>adenosine 5'-phosphoramidate + H2O = NH4(+) + AMP</text>
        <dbReference type="Rhea" id="RHEA:67916"/>
        <dbReference type="ChEBI" id="CHEBI:15377"/>
        <dbReference type="ChEBI" id="CHEBI:28938"/>
        <dbReference type="ChEBI" id="CHEBI:57890"/>
        <dbReference type="ChEBI" id="CHEBI:456215"/>
    </reaction>
</comment>
<dbReference type="FunCoup" id="A0A803T4M1">
    <property type="interactions" value="381"/>
</dbReference>
<keyword evidence="11" id="KW-1185">Reference proteome</keyword>
<comment type="similarity">
    <text evidence="4">Belongs to the HINT family.</text>
</comment>
<protein>
    <recommendedName>
        <fullName evidence="5">Adenosine 5'-monophosphoramidase HINT3</fullName>
    </recommendedName>
    <alternativeName>
        <fullName evidence="6">Histidine triad nucleotide-binding protein 3</fullName>
    </alternativeName>
</protein>
<keyword evidence="2" id="KW-0378">Hydrolase</keyword>
<dbReference type="InParanoid" id="A0A803T4M1"/>
<feature type="compositionally biased region" description="Low complexity" evidence="8">
    <location>
        <begin position="111"/>
        <end position="121"/>
    </location>
</feature>
<feature type="short sequence motif" description="Histidine triad motif" evidence="7">
    <location>
        <begin position="240"/>
        <end position="244"/>
    </location>
</feature>
<evidence type="ECO:0000256" key="6">
    <source>
        <dbReference type="ARBA" id="ARBA00042361"/>
    </source>
</evidence>
<reference evidence="10 11" key="1">
    <citation type="submission" date="2009-12" db="EMBL/GenBank/DDBJ databases">
        <title>The Genome Sequence of Anolis carolinensis (Green Anole Lizard).</title>
        <authorList>
            <consortium name="The Genome Sequencing Platform"/>
            <person name="Di Palma F."/>
            <person name="Alfoldi J."/>
            <person name="Heiman D."/>
            <person name="Young S."/>
            <person name="Grabherr M."/>
            <person name="Johnson J."/>
            <person name="Lander E.S."/>
            <person name="Lindblad-Toh K."/>
        </authorList>
    </citation>
    <scope>NUCLEOTIDE SEQUENCE [LARGE SCALE GENOMIC DNA]</scope>
    <source>
        <strain evidence="10 11">JBL SC #1</strain>
    </source>
</reference>
<dbReference type="Pfam" id="PF11969">
    <property type="entry name" value="DcpS_C"/>
    <property type="match status" value="1"/>
</dbReference>
<dbReference type="Gene3D" id="3.30.428.10">
    <property type="entry name" value="HIT-like"/>
    <property type="match status" value="1"/>
</dbReference>
<evidence type="ECO:0000256" key="1">
    <source>
        <dbReference type="ARBA" id="ARBA00022741"/>
    </source>
</evidence>
<evidence type="ECO:0000256" key="3">
    <source>
        <dbReference type="ARBA" id="ARBA00024472"/>
    </source>
</evidence>
<feature type="compositionally biased region" description="Gly residues" evidence="8">
    <location>
        <begin position="122"/>
        <end position="133"/>
    </location>
</feature>
<dbReference type="SUPFAM" id="SSF54197">
    <property type="entry name" value="HIT-like"/>
    <property type="match status" value="1"/>
</dbReference>
<name>A0A803T4M1_ANOCA</name>
<dbReference type="GO" id="GO:0016787">
    <property type="term" value="F:hydrolase activity"/>
    <property type="evidence" value="ECO:0007669"/>
    <property type="project" value="UniProtKB-KW"/>
</dbReference>
<organism evidence="10 11">
    <name type="scientific">Anolis carolinensis</name>
    <name type="common">Green anole</name>
    <name type="synonym">American chameleon</name>
    <dbReference type="NCBI Taxonomy" id="28377"/>
    <lineage>
        <taxon>Eukaryota</taxon>
        <taxon>Metazoa</taxon>
        <taxon>Chordata</taxon>
        <taxon>Craniata</taxon>
        <taxon>Vertebrata</taxon>
        <taxon>Euteleostomi</taxon>
        <taxon>Lepidosauria</taxon>
        <taxon>Squamata</taxon>
        <taxon>Bifurcata</taxon>
        <taxon>Unidentata</taxon>
        <taxon>Episquamata</taxon>
        <taxon>Toxicofera</taxon>
        <taxon>Iguania</taxon>
        <taxon>Dactyloidae</taxon>
        <taxon>Anolis</taxon>
    </lineage>
</organism>
<evidence type="ECO:0000256" key="2">
    <source>
        <dbReference type="ARBA" id="ARBA00022801"/>
    </source>
</evidence>
<keyword evidence="1" id="KW-0547">Nucleotide-binding</keyword>
<evidence type="ECO:0000256" key="8">
    <source>
        <dbReference type="SAM" id="MobiDB-lite"/>
    </source>
</evidence>
<evidence type="ECO:0000256" key="4">
    <source>
        <dbReference type="ARBA" id="ARBA00025764"/>
    </source>
</evidence>
<evidence type="ECO:0000256" key="5">
    <source>
        <dbReference type="ARBA" id="ARBA00039802"/>
    </source>
</evidence>
<gene>
    <name evidence="10" type="primary">HINT3</name>
</gene>
<dbReference type="GeneTree" id="ENSGT00510000047616"/>
<evidence type="ECO:0000256" key="7">
    <source>
        <dbReference type="PROSITE-ProRule" id="PRU00464"/>
    </source>
</evidence>
<dbReference type="InterPro" id="IPR011146">
    <property type="entry name" value="HIT-like"/>
</dbReference>
<evidence type="ECO:0000313" key="10">
    <source>
        <dbReference type="Ensembl" id="ENSACAP00000030161.1"/>
    </source>
</evidence>